<reference evidence="1 2" key="1">
    <citation type="journal article" date="2019" name="Nat. Ecol. Evol.">
        <title>Megaphylogeny resolves global patterns of mushroom evolution.</title>
        <authorList>
            <person name="Varga T."/>
            <person name="Krizsan K."/>
            <person name="Foldi C."/>
            <person name="Dima B."/>
            <person name="Sanchez-Garcia M."/>
            <person name="Sanchez-Ramirez S."/>
            <person name="Szollosi G.J."/>
            <person name="Szarkandi J.G."/>
            <person name="Papp V."/>
            <person name="Albert L."/>
            <person name="Andreopoulos W."/>
            <person name="Angelini C."/>
            <person name="Antonin V."/>
            <person name="Barry K.W."/>
            <person name="Bougher N.L."/>
            <person name="Buchanan P."/>
            <person name="Buyck B."/>
            <person name="Bense V."/>
            <person name="Catcheside P."/>
            <person name="Chovatia M."/>
            <person name="Cooper J."/>
            <person name="Damon W."/>
            <person name="Desjardin D."/>
            <person name="Finy P."/>
            <person name="Geml J."/>
            <person name="Haridas S."/>
            <person name="Hughes K."/>
            <person name="Justo A."/>
            <person name="Karasinski D."/>
            <person name="Kautmanova I."/>
            <person name="Kiss B."/>
            <person name="Kocsube S."/>
            <person name="Kotiranta H."/>
            <person name="LaButti K.M."/>
            <person name="Lechner B.E."/>
            <person name="Liimatainen K."/>
            <person name="Lipzen A."/>
            <person name="Lukacs Z."/>
            <person name="Mihaltcheva S."/>
            <person name="Morgado L.N."/>
            <person name="Niskanen T."/>
            <person name="Noordeloos M.E."/>
            <person name="Ohm R.A."/>
            <person name="Ortiz-Santana B."/>
            <person name="Ovrebo C."/>
            <person name="Racz N."/>
            <person name="Riley R."/>
            <person name="Savchenko A."/>
            <person name="Shiryaev A."/>
            <person name="Soop K."/>
            <person name="Spirin V."/>
            <person name="Szebenyi C."/>
            <person name="Tomsovsky M."/>
            <person name="Tulloss R.E."/>
            <person name="Uehling J."/>
            <person name="Grigoriev I.V."/>
            <person name="Vagvolgyi C."/>
            <person name="Papp T."/>
            <person name="Martin F.M."/>
            <person name="Miettinen O."/>
            <person name="Hibbett D.S."/>
            <person name="Nagy L.G."/>
        </authorList>
    </citation>
    <scope>NUCLEOTIDE SEQUENCE [LARGE SCALE GENOMIC DNA]</scope>
    <source>
        <strain evidence="1 2">CBS 962.96</strain>
    </source>
</reference>
<organism evidence="1 2">
    <name type="scientific">Dendrothele bispora (strain CBS 962.96)</name>
    <dbReference type="NCBI Taxonomy" id="1314807"/>
    <lineage>
        <taxon>Eukaryota</taxon>
        <taxon>Fungi</taxon>
        <taxon>Dikarya</taxon>
        <taxon>Basidiomycota</taxon>
        <taxon>Agaricomycotina</taxon>
        <taxon>Agaricomycetes</taxon>
        <taxon>Agaricomycetidae</taxon>
        <taxon>Agaricales</taxon>
        <taxon>Agaricales incertae sedis</taxon>
        <taxon>Dendrothele</taxon>
    </lineage>
</organism>
<evidence type="ECO:0000313" key="1">
    <source>
        <dbReference type="EMBL" id="THV06471.1"/>
    </source>
</evidence>
<accession>A0A4S8MU54</accession>
<keyword evidence="2" id="KW-1185">Reference proteome</keyword>
<gene>
    <name evidence="1" type="ORF">K435DRAFT_789322</name>
</gene>
<name>A0A4S8MU54_DENBC</name>
<dbReference type="Proteomes" id="UP000297245">
    <property type="component" value="Unassembled WGS sequence"/>
</dbReference>
<dbReference type="AlphaFoldDB" id="A0A4S8MU54"/>
<dbReference type="EMBL" id="ML179042">
    <property type="protein sequence ID" value="THV06471.1"/>
    <property type="molecule type" value="Genomic_DNA"/>
</dbReference>
<proteinExistence type="predicted"/>
<protein>
    <submittedName>
        <fullName evidence="1">Uncharacterized protein</fullName>
    </submittedName>
</protein>
<evidence type="ECO:0000313" key="2">
    <source>
        <dbReference type="Proteomes" id="UP000297245"/>
    </source>
</evidence>
<sequence length="107" mass="12220">MNLAVLEVRIEKTWKRIVIGAQGRALKFFWEASEKFESNNPIFISQRSLSPGLNILLPAVPVAWVMIPHWLTLTLCFISLTPPHKLLDFAAEKLLPYCKKDFGDLLL</sequence>